<reference evidence="3" key="1">
    <citation type="journal article" date="2004" name="J. Bacteriol.">
        <title>Genes regulated by TorR, the trimethylamine oxide response regulator of Shewanella oneidensis.</title>
        <authorList>
            <person name="Bordi C."/>
            <person name="Ansaldi M."/>
            <person name="Gon S."/>
            <person name="Jourlin-Castelli C."/>
            <person name="Iobbi-Nivol C."/>
            <person name="Mejean V."/>
        </authorList>
    </citation>
    <scope>NUCLEOTIDE SEQUENCE</scope>
</reference>
<dbReference type="NCBIfam" id="TIGR02001">
    <property type="entry name" value="gcw_chp"/>
    <property type="match status" value="1"/>
</dbReference>
<reference evidence="3" key="3">
    <citation type="submission" date="2025-08" db="UniProtKB">
        <authorList>
            <consortium name="RefSeq"/>
        </authorList>
    </citation>
    <scope>IDENTIFICATION</scope>
</reference>
<keyword evidence="1" id="KW-0732">Signal</keyword>
<evidence type="ECO:0000313" key="2">
    <source>
        <dbReference type="Proteomes" id="UP000675920"/>
    </source>
</evidence>
<protein>
    <submittedName>
        <fullName evidence="3">TorF family putative porin</fullName>
    </submittedName>
</protein>
<dbReference type="AlphaFoldDB" id="A0A8B6X4Q6"/>
<accession>A0A8B6X4Q6</accession>
<dbReference type="Pfam" id="PF09694">
    <property type="entry name" value="Gcw_chp"/>
    <property type="match status" value="1"/>
</dbReference>
<name>A0A8B6X4Q6_9BURK</name>
<feature type="signal peptide" evidence="1">
    <location>
        <begin position="1"/>
        <end position="27"/>
    </location>
</feature>
<dbReference type="InterPro" id="IPR010239">
    <property type="entry name" value="CHP02001"/>
</dbReference>
<dbReference type="Proteomes" id="UP000675920">
    <property type="component" value="Unplaced"/>
</dbReference>
<feature type="chain" id="PRO_5034158211" evidence="1">
    <location>
        <begin position="28"/>
        <end position="297"/>
    </location>
</feature>
<keyword evidence="2" id="KW-1185">Reference proteome</keyword>
<evidence type="ECO:0000313" key="3">
    <source>
        <dbReference type="RefSeq" id="WP_028311443.1"/>
    </source>
</evidence>
<evidence type="ECO:0000256" key="1">
    <source>
        <dbReference type="SAM" id="SignalP"/>
    </source>
</evidence>
<dbReference type="RefSeq" id="WP_028311443.1">
    <property type="nucleotide sequence ID" value="NZ_AXWS01000008.1"/>
</dbReference>
<proteinExistence type="predicted"/>
<organism evidence="2 3">
    <name type="scientific">Derxia gummosa DSM 723</name>
    <dbReference type="NCBI Taxonomy" id="1121388"/>
    <lineage>
        <taxon>Bacteria</taxon>
        <taxon>Pseudomonadati</taxon>
        <taxon>Pseudomonadota</taxon>
        <taxon>Betaproteobacteria</taxon>
        <taxon>Burkholderiales</taxon>
        <taxon>Alcaligenaceae</taxon>
        <taxon>Derxia</taxon>
    </lineage>
</organism>
<reference evidence="3" key="2">
    <citation type="journal article" date="2010" name="J. Proteome Res.">
        <title>Quantitative analysis of cell surface membrane proteins using membrane-impermeable chemical probe coupled with 18O labeling.</title>
        <authorList>
            <person name="Zhang H."/>
            <person name="Brown R.N."/>
            <person name="Qian W.J."/>
            <person name="Monroe M.E."/>
            <person name="Purvine S.O."/>
            <person name="Moore R.J."/>
            <person name="Gritsenko M.A."/>
            <person name="Shi L."/>
            <person name="Romine M.F."/>
            <person name="Fredrickson J.K."/>
            <person name="Pasa-Tolic L."/>
            <person name="Smith R.D."/>
            <person name="Lipton M.S."/>
        </authorList>
    </citation>
    <scope>NUCLEOTIDE SEQUENCE</scope>
</reference>
<dbReference type="OrthoDB" id="9793561at2"/>
<sequence>MTKTTLKTALPLALATLLGVAALPAMAEEEAAPALTGHVDLYSRYVLRGLTSTYGNGAPLGNKGADAPEYNHVVPQWGVDYADPSGFYAGYWASLVNYSYKQLGKSYSDRSITEWQKDKSVENDLYAGYVGSIGDFGYTVGLTYYYYYNSTASNAPESKLGWSYGKFSGYAQTLLKDVIWGNKGDTYFTLNFSDKLVNDITFTASLGWYYYKKEGKYVGTTDTFTGNKCGAGEAFNVNGCYAGDTPVTQGFRHMIFGIAQPIGDTGLTWGTQLILPGVNRWGTSQKPRIVGSLSYGF</sequence>